<dbReference type="PIRSF" id="PIRSF000097">
    <property type="entry name" value="AKR"/>
    <property type="match status" value="1"/>
</dbReference>
<dbReference type="Gene3D" id="3.20.20.100">
    <property type="entry name" value="NADP-dependent oxidoreductase domain"/>
    <property type="match status" value="1"/>
</dbReference>
<dbReference type="Proteomes" id="UP001141327">
    <property type="component" value="Unassembled WGS sequence"/>
</dbReference>
<dbReference type="PROSITE" id="PS00062">
    <property type="entry name" value="ALDOKETO_REDUCTASE_2"/>
    <property type="match status" value="1"/>
</dbReference>
<dbReference type="Pfam" id="PF00248">
    <property type="entry name" value="Aldo_ket_red"/>
    <property type="match status" value="1"/>
</dbReference>
<accession>A0ABQ8UC14</accession>
<dbReference type="PANTHER" id="PTHR43827:SF13">
    <property type="entry name" value="ALDO_KETO REDUCTASE FAMILY PROTEIN"/>
    <property type="match status" value="1"/>
</dbReference>
<keyword evidence="3" id="KW-1185">Reference proteome</keyword>
<sequence>MFVWIGFYEIPPAVAKNVAQCCWDLGARHFDTAQAYGNEAELGQWVKESGIDRRQLFITTKLRNSNQPVEKALPSIRHSLELLQTEYVDCLLLHWPVPETRADAWRVLERVLDEGLARSIGVSNYQERHLTELLEHCAVKPAINQIELSPFTYTREVVRACNENHIAVEAYSPLTRGLLLGDPTLVAVAQHYQRTPAQICLRWCLQKGFIALPRSKSPDHIRENLDVFTFQISPQDMATLDGLHRSL</sequence>
<dbReference type="InterPro" id="IPR018170">
    <property type="entry name" value="Aldo/ket_reductase_CS"/>
</dbReference>
<proteinExistence type="predicted"/>
<reference evidence="2" key="1">
    <citation type="journal article" date="2022" name="bioRxiv">
        <title>Genomics of Preaxostyla Flagellates Illuminates Evolutionary Transitions and the Path Towards Mitochondrial Loss.</title>
        <authorList>
            <person name="Novak L.V.F."/>
            <person name="Treitli S.C."/>
            <person name="Pyrih J."/>
            <person name="Halakuc P."/>
            <person name="Pipaliya S.V."/>
            <person name="Vacek V."/>
            <person name="Brzon O."/>
            <person name="Soukal P."/>
            <person name="Eme L."/>
            <person name="Dacks J.B."/>
            <person name="Karnkowska A."/>
            <person name="Elias M."/>
            <person name="Hampl V."/>
        </authorList>
    </citation>
    <scope>NUCLEOTIDE SEQUENCE</scope>
    <source>
        <strain evidence="2">RCP-MX</strain>
    </source>
</reference>
<dbReference type="InterPro" id="IPR023210">
    <property type="entry name" value="NADP_OxRdtase_dom"/>
</dbReference>
<dbReference type="EMBL" id="JAPMOS010000060">
    <property type="protein sequence ID" value="KAJ4456820.1"/>
    <property type="molecule type" value="Genomic_DNA"/>
</dbReference>
<dbReference type="PANTHER" id="PTHR43827">
    <property type="entry name" value="2,5-DIKETO-D-GLUCONIC ACID REDUCTASE"/>
    <property type="match status" value="1"/>
</dbReference>
<feature type="domain" description="NADP-dependent oxidoreductase" evidence="1">
    <location>
        <begin position="14"/>
        <end position="243"/>
    </location>
</feature>
<dbReference type="PRINTS" id="PR00069">
    <property type="entry name" value="ALDKETRDTASE"/>
</dbReference>
<protein>
    <submittedName>
        <fullName evidence="2">Prostaglandin F synthase</fullName>
    </submittedName>
</protein>
<dbReference type="SUPFAM" id="SSF51430">
    <property type="entry name" value="NAD(P)-linked oxidoreductase"/>
    <property type="match status" value="1"/>
</dbReference>
<gene>
    <name evidence="2" type="ORF">PAPYR_7844</name>
</gene>
<dbReference type="InterPro" id="IPR036812">
    <property type="entry name" value="NAD(P)_OxRdtase_dom_sf"/>
</dbReference>
<dbReference type="InterPro" id="IPR020471">
    <property type="entry name" value="AKR"/>
</dbReference>
<evidence type="ECO:0000313" key="2">
    <source>
        <dbReference type="EMBL" id="KAJ4456820.1"/>
    </source>
</evidence>
<evidence type="ECO:0000259" key="1">
    <source>
        <dbReference type="Pfam" id="PF00248"/>
    </source>
</evidence>
<dbReference type="CDD" id="cd19071">
    <property type="entry name" value="AKR_AKR1-5-like"/>
    <property type="match status" value="1"/>
</dbReference>
<name>A0ABQ8UC14_9EUKA</name>
<comment type="caution">
    <text evidence="2">The sequence shown here is derived from an EMBL/GenBank/DDBJ whole genome shotgun (WGS) entry which is preliminary data.</text>
</comment>
<evidence type="ECO:0000313" key="3">
    <source>
        <dbReference type="Proteomes" id="UP001141327"/>
    </source>
</evidence>
<organism evidence="2 3">
    <name type="scientific">Paratrimastix pyriformis</name>
    <dbReference type="NCBI Taxonomy" id="342808"/>
    <lineage>
        <taxon>Eukaryota</taxon>
        <taxon>Metamonada</taxon>
        <taxon>Preaxostyla</taxon>
        <taxon>Paratrimastigidae</taxon>
        <taxon>Paratrimastix</taxon>
    </lineage>
</organism>